<evidence type="ECO:0000313" key="2">
    <source>
        <dbReference type="Proteomes" id="UP000334990"/>
    </source>
</evidence>
<protein>
    <recommendedName>
        <fullName evidence="3">Thioesterase domain-containing protein</fullName>
    </recommendedName>
</protein>
<dbReference type="OrthoDB" id="5185419at2"/>
<proteinExistence type="predicted"/>
<name>A0A5M3VVZ0_9ACTN</name>
<reference evidence="1 2" key="1">
    <citation type="submission" date="2019-10" db="EMBL/GenBank/DDBJ databases">
        <title>Whole genome shotgun sequence of Acrocarpospora corrugata NBRC 13972.</title>
        <authorList>
            <person name="Ichikawa N."/>
            <person name="Kimura A."/>
            <person name="Kitahashi Y."/>
            <person name="Komaki H."/>
            <person name="Oguchi A."/>
        </authorList>
    </citation>
    <scope>NUCLEOTIDE SEQUENCE [LARGE SCALE GENOMIC DNA]</scope>
    <source>
        <strain evidence="1 2">NBRC 13972</strain>
    </source>
</reference>
<dbReference type="AlphaFoldDB" id="A0A5M3VVZ0"/>
<sequence>MLEKIVEGDLPPVIVVDFAMFSVADTMTGLMGVPGSGRAVYRVDAVQDLEIHGALSIAELAALYAGEIGKLASPPAAVLGYCSAATLALALADRLGERPEVILVEPTWLTTDMIGQELANLRAGLGTSGEPPAEISPASVLGTLTGDLTGKLAAEGMSEAEVETCVSMLTLRYDAWFGFLFATEKAAVPMPVTPVSLVVGGDSDRGPAPGWTAAQCSPVRVEVPSGELLRSPAARQKIFQLIDRA</sequence>
<dbReference type="SUPFAM" id="SSF53474">
    <property type="entry name" value="alpha/beta-Hydrolases"/>
    <property type="match status" value="1"/>
</dbReference>
<evidence type="ECO:0008006" key="3">
    <source>
        <dbReference type="Google" id="ProtNLM"/>
    </source>
</evidence>
<dbReference type="InterPro" id="IPR029058">
    <property type="entry name" value="AB_hydrolase_fold"/>
</dbReference>
<gene>
    <name evidence="1" type="ORF">Acor_27300</name>
</gene>
<dbReference type="Gene3D" id="3.40.50.1820">
    <property type="entry name" value="alpha/beta hydrolase"/>
    <property type="match status" value="1"/>
</dbReference>
<dbReference type="Proteomes" id="UP000334990">
    <property type="component" value="Unassembled WGS sequence"/>
</dbReference>
<accession>A0A5M3VVZ0</accession>
<organism evidence="1 2">
    <name type="scientific">Acrocarpospora corrugata</name>
    <dbReference type="NCBI Taxonomy" id="35763"/>
    <lineage>
        <taxon>Bacteria</taxon>
        <taxon>Bacillati</taxon>
        <taxon>Actinomycetota</taxon>
        <taxon>Actinomycetes</taxon>
        <taxon>Streptosporangiales</taxon>
        <taxon>Streptosporangiaceae</taxon>
        <taxon>Acrocarpospora</taxon>
    </lineage>
</organism>
<comment type="caution">
    <text evidence="1">The sequence shown here is derived from an EMBL/GenBank/DDBJ whole genome shotgun (WGS) entry which is preliminary data.</text>
</comment>
<dbReference type="EMBL" id="BLAD01000046">
    <property type="protein sequence ID" value="GES00666.1"/>
    <property type="molecule type" value="Genomic_DNA"/>
</dbReference>
<dbReference type="RefSeq" id="WP_155336992.1">
    <property type="nucleotide sequence ID" value="NZ_BAAABN010000098.1"/>
</dbReference>
<keyword evidence="2" id="KW-1185">Reference proteome</keyword>
<evidence type="ECO:0000313" key="1">
    <source>
        <dbReference type="EMBL" id="GES00666.1"/>
    </source>
</evidence>